<name>A0ABM4BQF1_HYDVU</name>
<reference evidence="2" key="1">
    <citation type="submission" date="2025-08" db="UniProtKB">
        <authorList>
            <consortium name="RefSeq"/>
        </authorList>
    </citation>
    <scope>IDENTIFICATION</scope>
</reference>
<sequence length="337" mass="38479">MLEEDLFQENSIQMSPIDEPKIQSGEVNWLSCAGQLENIVTDLSECGTILSKLKSETFPNPVIFLLESIQVISRIKSSSKEFLKNANILSEQISKSPESSKPINNIIDNIINHDPGSRDSVASASQRQYLIALGSHQPKLTKYPVNTTVNNIKQHSFNPKWYNEYPLLVFSIVTDSAYCFVCTLFSNGPGRSYQDSAWVKPGIRQWHKMKSYGVKKLGKLQQHFSFFSHKAALHDYYQFMTTENHIDIILNILNRKEAIKLEQEKYLNKQIVVILFDIARTLSRQGLAFRGDGDESGGNFMQFVQLLSRHNPLLKCWMEESSLRSHKVTYLGPRSQN</sequence>
<dbReference type="PANTHER" id="PTHR45749:SF37">
    <property type="entry name" value="OS05G0311600 PROTEIN"/>
    <property type="match status" value="1"/>
</dbReference>
<dbReference type="PANTHER" id="PTHR45749">
    <property type="match status" value="1"/>
</dbReference>
<evidence type="ECO:0000313" key="1">
    <source>
        <dbReference type="Proteomes" id="UP001652625"/>
    </source>
</evidence>
<organism evidence="1 2">
    <name type="scientific">Hydra vulgaris</name>
    <name type="common">Hydra</name>
    <name type="synonym">Hydra attenuata</name>
    <dbReference type="NCBI Taxonomy" id="6087"/>
    <lineage>
        <taxon>Eukaryota</taxon>
        <taxon>Metazoa</taxon>
        <taxon>Cnidaria</taxon>
        <taxon>Hydrozoa</taxon>
        <taxon>Hydroidolina</taxon>
        <taxon>Anthoathecata</taxon>
        <taxon>Aplanulata</taxon>
        <taxon>Hydridae</taxon>
        <taxon>Hydra</taxon>
    </lineage>
</organism>
<dbReference type="RefSeq" id="XP_065651367.1">
    <property type="nucleotide sequence ID" value="XM_065795295.1"/>
</dbReference>
<protein>
    <submittedName>
        <fullName evidence="2">Uncharacterized protein LOC124818766 isoform X2</fullName>
    </submittedName>
</protein>
<dbReference type="GeneID" id="124818766"/>
<accession>A0ABM4BQF1</accession>
<gene>
    <name evidence="2" type="primary">LOC124818766</name>
</gene>
<dbReference type="Proteomes" id="UP001652625">
    <property type="component" value="Chromosome 04"/>
</dbReference>
<evidence type="ECO:0000313" key="2">
    <source>
        <dbReference type="RefSeq" id="XP_065651367.1"/>
    </source>
</evidence>
<keyword evidence="1" id="KW-1185">Reference proteome</keyword>
<proteinExistence type="predicted"/>